<dbReference type="InterPro" id="IPR045063">
    <property type="entry name" value="Dynamin_N"/>
</dbReference>
<evidence type="ECO:0000256" key="1">
    <source>
        <dbReference type="SAM" id="Coils"/>
    </source>
</evidence>
<dbReference type="AlphaFoldDB" id="A0A3D8RN83"/>
<feature type="compositionally biased region" description="Polar residues" evidence="2">
    <location>
        <begin position="1"/>
        <end position="15"/>
    </location>
</feature>
<feature type="compositionally biased region" description="Basic and acidic residues" evidence="2">
    <location>
        <begin position="176"/>
        <end position="185"/>
    </location>
</feature>
<dbReference type="PANTHER" id="PTHR36681">
    <property type="entry name" value="NUCLEAR GTPASE, GERMINAL CENTER-ASSOCIATED, TANDEM DUPLICATE 3"/>
    <property type="match status" value="1"/>
</dbReference>
<accession>A0A3D8RN83</accession>
<evidence type="ECO:0000256" key="2">
    <source>
        <dbReference type="SAM" id="MobiDB-lite"/>
    </source>
</evidence>
<dbReference type="STRING" id="1849047.A0A3D8RN83"/>
<dbReference type="EMBL" id="PDLM01000006">
    <property type="protein sequence ID" value="RDW75398.1"/>
    <property type="molecule type" value="Genomic_DNA"/>
</dbReference>
<dbReference type="Gene3D" id="3.40.50.300">
    <property type="entry name" value="P-loop containing nucleotide triphosphate hydrolases"/>
    <property type="match status" value="2"/>
</dbReference>
<evidence type="ECO:0000313" key="5">
    <source>
        <dbReference type="Proteomes" id="UP000256645"/>
    </source>
</evidence>
<dbReference type="OrthoDB" id="3598281at2759"/>
<feature type="region of interest" description="Disordered" evidence="2">
    <location>
        <begin position="1"/>
        <end position="92"/>
    </location>
</feature>
<gene>
    <name evidence="4" type="ORF">BP6252_06540</name>
</gene>
<feature type="compositionally biased region" description="Low complexity" evidence="2">
    <location>
        <begin position="159"/>
        <end position="173"/>
    </location>
</feature>
<dbReference type="SUPFAM" id="SSF52540">
    <property type="entry name" value="P-loop containing nucleoside triphosphate hydrolases"/>
    <property type="match status" value="1"/>
</dbReference>
<protein>
    <recommendedName>
        <fullName evidence="3">Dynamin N-terminal domain-containing protein</fullName>
    </recommendedName>
</protein>
<dbReference type="PANTHER" id="PTHR36681:SF3">
    <property type="entry name" value="NUCLEAR GTPASE, GERMINAL CENTER-ASSOCIATED, TANDEM DUPLICATE 3"/>
    <property type="match status" value="1"/>
</dbReference>
<proteinExistence type="predicted"/>
<dbReference type="Proteomes" id="UP000256645">
    <property type="component" value="Unassembled WGS sequence"/>
</dbReference>
<reference evidence="4 5" key="1">
    <citation type="journal article" date="2018" name="IMA Fungus">
        <title>IMA Genome-F 9: Draft genome sequence of Annulohypoxylon stygium, Aspergillus mulundensis, Berkeleyomyces basicola (syn. Thielaviopsis basicola), Ceratocystis smalleyi, two Cercospora beticola strains, Coleophoma cylindrospora, Fusarium fracticaudum, Phialophora cf. hyalina, and Morchella septimelata.</title>
        <authorList>
            <person name="Wingfield B.D."/>
            <person name="Bills G.F."/>
            <person name="Dong Y."/>
            <person name="Huang W."/>
            <person name="Nel W.J."/>
            <person name="Swalarsk-Parry B.S."/>
            <person name="Vaghefi N."/>
            <person name="Wilken P.M."/>
            <person name="An Z."/>
            <person name="de Beer Z.W."/>
            <person name="De Vos L."/>
            <person name="Chen L."/>
            <person name="Duong T.A."/>
            <person name="Gao Y."/>
            <person name="Hammerbacher A."/>
            <person name="Kikkert J.R."/>
            <person name="Li Y."/>
            <person name="Li H."/>
            <person name="Li K."/>
            <person name="Li Q."/>
            <person name="Liu X."/>
            <person name="Ma X."/>
            <person name="Naidoo K."/>
            <person name="Pethybridge S.J."/>
            <person name="Sun J."/>
            <person name="Steenkamp E.T."/>
            <person name="van der Nest M.A."/>
            <person name="van Wyk S."/>
            <person name="Wingfield M.J."/>
            <person name="Xiong C."/>
            <person name="Yue Q."/>
            <person name="Zhang X."/>
        </authorList>
    </citation>
    <scope>NUCLEOTIDE SEQUENCE [LARGE SCALE GENOMIC DNA]</scope>
    <source>
        <strain evidence="4 5">BP6252</strain>
    </source>
</reference>
<keyword evidence="5" id="KW-1185">Reference proteome</keyword>
<organism evidence="4 5">
    <name type="scientific">Coleophoma cylindrospora</name>
    <dbReference type="NCBI Taxonomy" id="1849047"/>
    <lineage>
        <taxon>Eukaryota</taxon>
        <taxon>Fungi</taxon>
        <taxon>Dikarya</taxon>
        <taxon>Ascomycota</taxon>
        <taxon>Pezizomycotina</taxon>
        <taxon>Leotiomycetes</taxon>
        <taxon>Helotiales</taxon>
        <taxon>Dermateaceae</taxon>
        <taxon>Coleophoma</taxon>
    </lineage>
</organism>
<evidence type="ECO:0000259" key="3">
    <source>
        <dbReference type="Pfam" id="PF00350"/>
    </source>
</evidence>
<keyword evidence="1" id="KW-0175">Coiled coil</keyword>
<sequence>MSSRASTPQGGSIASTPFALGAPNNFPAGRLYQDDDRLGTSADNTIPSIESSSDNSFGDGSTSDKVVHSRTPSVSLSPPTEPNYDVLRSAEDKGKAVLREGCGSNSVSARISNMRLGTPDSSLNMSDVAAAIEDVVAGSDSQVPVLETVILKVPKTPSSRRLSGRRSSSQKSSQPHKVEDEEPPQDRFHAPYFQQAFGNAKGSHQRFVGDSGVGKSSLLNSLLDTQALARTSNSGAACTCVVTEYHFHDSNNFAIEVDLFNADEIRDQLIELLQSYRHYHLHTETMDEEEKRAIEQKANMAQDTFRAMFRGQLDNEQFLTEMTNESALAILMSYAQEKPPISERESTSTLVECSELLMRLTSEQTSPQGPALWPYIRKIKVFLNAHILRNGLVLVDLPGLHDLNSARRNITERYLLHCDEIFAICYIGRVTTDAGVESVFELATQAMLSNVGIICTKSDDIQAEEAKKDWKGQKARTIERHIAAVVADQQDLERIEEELAEYADASTDDDMLEEEKDCERELHRRSRDARKRMNDHGFELKNYLIQTRNNSVVQRLDEIYTSRLPSARLRVFCVSNKDYWNHRLLPKDDKLSPLELSGIIAVRKHCISIVANSQLRIATKYIRSDIPALLSDIQLWIQSGAGTMDAERKRLVRDTLNTLEVQLKRHTQDRRAFWNSKFIVRTSYGVALPILQPRVRQVVFAEVFSLVANITVGAKSDSRRKGIVNRKLSQESLFEDLTREFKKTFKDLARVLQKEMQNAVATHLDVIRGTLDIIRSENVTLESERDPGFRSRLEGAVRTANSRLEQIQAIVDDGANSTV</sequence>
<dbReference type="Pfam" id="PF00350">
    <property type="entry name" value="Dynamin_N"/>
    <property type="match status" value="1"/>
</dbReference>
<feature type="coiled-coil region" evidence="1">
    <location>
        <begin position="478"/>
        <end position="505"/>
    </location>
</feature>
<feature type="region of interest" description="Disordered" evidence="2">
    <location>
        <begin position="156"/>
        <end position="185"/>
    </location>
</feature>
<dbReference type="InterPro" id="IPR027417">
    <property type="entry name" value="P-loop_NTPase"/>
</dbReference>
<name>A0A3D8RN83_9HELO</name>
<feature type="domain" description="Dynamin N-terminal" evidence="3">
    <location>
        <begin position="207"/>
        <end position="433"/>
    </location>
</feature>
<comment type="caution">
    <text evidence="4">The sequence shown here is derived from an EMBL/GenBank/DDBJ whole genome shotgun (WGS) entry which is preliminary data.</text>
</comment>
<evidence type="ECO:0000313" key="4">
    <source>
        <dbReference type="EMBL" id="RDW75398.1"/>
    </source>
</evidence>
<feature type="compositionally biased region" description="Polar residues" evidence="2">
    <location>
        <begin position="41"/>
        <end position="78"/>
    </location>
</feature>